<dbReference type="InterPro" id="IPR036343">
    <property type="entry name" value="GluRdtase_N_sf"/>
</dbReference>
<dbReference type="GO" id="GO:0008883">
    <property type="term" value="F:glutamyl-tRNA reductase activity"/>
    <property type="evidence" value="ECO:0007669"/>
    <property type="project" value="UniProtKB-UniRule"/>
</dbReference>
<evidence type="ECO:0000256" key="10">
    <source>
        <dbReference type="PIRSR" id="PIRSR000445-1"/>
    </source>
</evidence>
<dbReference type="InterPro" id="IPR036291">
    <property type="entry name" value="NAD(P)-bd_dom_sf"/>
</dbReference>
<comment type="subunit">
    <text evidence="9">Homodimer.</text>
</comment>
<dbReference type="Pfam" id="PF01488">
    <property type="entry name" value="Shikimate_DH"/>
    <property type="match status" value="1"/>
</dbReference>
<accession>I4EDT6</accession>
<dbReference type="InterPro" id="IPR006151">
    <property type="entry name" value="Shikm_DH/Glu-tRNA_Rdtase"/>
</dbReference>
<dbReference type="OrthoDB" id="110209at2"/>
<feature type="domain" description="Glutamyl-tRNA reductase N-terminal" evidence="17">
    <location>
        <begin position="7"/>
        <end position="153"/>
    </location>
</feature>
<dbReference type="InterPro" id="IPR015896">
    <property type="entry name" value="4pyrrol_synth_GluRdtase_dimer"/>
</dbReference>
<feature type="active site" description="Nucleophile" evidence="9 10">
    <location>
        <position position="48"/>
    </location>
</feature>
<dbReference type="InterPro" id="IPR000343">
    <property type="entry name" value="4pyrrol_synth_GluRdtase"/>
</dbReference>
<evidence type="ECO:0000256" key="5">
    <source>
        <dbReference type="ARBA" id="ARBA00023002"/>
    </source>
</evidence>
<protein>
    <recommendedName>
        <fullName evidence="8 9">Glutamyl-tRNA reductase</fullName>
        <shortName evidence="9">GluTR</shortName>
        <ecNumber evidence="3 9">1.2.1.70</ecNumber>
    </recommendedName>
</protein>
<dbReference type="Pfam" id="PF05201">
    <property type="entry name" value="GlutR_N"/>
    <property type="match status" value="1"/>
</dbReference>
<dbReference type="GO" id="GO:0050661">
    <property type="term" value="F:NADP binding"/>
    <property type="evidence" value="ECO:0007669"/>
    <property type="project" value="InterPro"/>
</dbReference>
<evidence type="ECO:0000256" key="13">
    <source>
        <dbReference type="PIRSR" id="PIRSR000445-4"/>
    </source>
</evidence>
<feature type="binding site" evidence="9 11">
    <location>
        <position position="106"/>
    </location>
    <ligand>
        <name>substrate</name>
    </ligand>
</feature>
<dbReference type="GO" id="GO:0019353">
    <property type="term" value="P:protoporphyrinogen IX biosynthetic process from glutamate"/>
    <property type="evidence" value="ECO:0007669"/>
    <property type="project" value="TreeGrafter"/>
</dbReference>
<dbReference type="HAMAP" id="MF_00087">
    <property type="entry name" value="Glu_tRNA_reductase"/>
    <property type="match status" value="1"/>
</dbReference>
<dbReference type="UniPathway" id="UPA00251">
    <property type="reaction ID" value="UER00316"/>
</dbReference>
<feature type="binding site" evidence="9 12">
    <location>
        <begin position="186"/>
        <end position="191"/>
    </location>
    <ligand>
        <name>NADP(+)</name>
        <dbReference type="ChEBI" id="CHEBI:58349"/>
    </ligand>
</feature>
<evidence type="ECO:0000313" key="19">
    <source>
        <dbReference type="Proteomes" id="UP000004221"/>
    </source>
</evidence>
<evidence type="ECO:0000256" key="8">
    <source>
        <dbReference type="ARBA" id="ARBA00068659"/>
    </source>
</evidence>
<feature type="domain" description="Quinate/shikimate 5-dehydrogenase/glutamyl-tRNA reductase" evidence="16">
    <location>
        <begin position="168"/>
        <end position="301"/>
    </location>
</feature>
<dbReference type="EC" id="1.2.1.70" evidence="3 9"/>
<comment type="function">
    <text evidence="9">Catalyzes the NADPH-dependent reduction of glutamyl-tRNA(Glu) to glutamate 1-semialdehyde (GSA).</text>
</comment>
<gene>
    <name evidence="9 18" type="primary">hemA</name>
    <name evidence="18" type="ORF">NITHO_160005</name>
</gene>
<dbReference type="InterPro" id="IPR036453">
    <property type="entry name" value="GluRdtase_dimer_dom_sf"/>
</dbReference>
<dbReference type="Proteomes" id="UP000004221">
    <property type="component" value="Unassembled WGS sequence"/>
</dbReference>
<evidence type="ECO:0000256" key="12">
    <source>
        <dbReference type="PIRSR" id="PIRSR000445-3"/>
    </source>
</evidence>
<evidence type="ECO:0000256" key="1">
    <source>
        <dbReference type="ARBA" id="ARBA00005059"/>
    </source>
</evidence>
<keyword evidence="6 9" id="KW-0627">Porphyrin biosynthesis</keyword>
<evidence type="ECO:0000259" key="16">
    <source>
        <dbReference type="Pfam" id="PF01488"/>
    </source>
</evidence>
<dbReference type="Gene3D" id="3.40.50.720">
    <property type="entry name" value="NAD(P)-binding Rossmann-like Domain"/>
    <property type="match status" value="1"/>
</dbReference>
<dbReference type="Gene3D" id="3.30.460.30">
    <property type="entry name" value="Glutamyl-tRNA reductase, N-terminal domain"/>
    <property type="match status" value="1"/>
</dbReference>
<dbReference type="FunFam" id="3.40.50.720:FF:000031">
    <property type="entry name" value="Glutamyl-tRNA reductase"/>
    <property type="match status" value="1"/>
</dbReference>
<feature type="binding site" evidence="9 11">
    <location>
        <position position="117"/>
    </location>
    <ligand>
        <name>substrate</name>
    </ligand>
</feature>
<comment type="domain">
    <text evidence="9">Possesses an unusual extended V-shaped dimeric structure with each monomer consisting of three distinct domains arranged along a curved 'spinal' alpha-helix. The N-terminal catalytic domain specifically recognizes the glutamate moiety of the substrate. The second domain is the NADPH-binding domain, and the third C-terminal domain is responsible for dimerization.</text>
</comment>
<sequence length="416" mass="45288">MKVFLLSITHRSAPLAIRERVAFGPKEREDLVVALSGISPEVVAIITCNRTEIYGIYSTEQDTERALEILAEHAKLPVSKLDPHAERLQGLAAARHLFRVAAGLDSMVVGEPQILGQVREAAESAREAGVIGPVLSKLFNGAVETGKRARSETAISRGAASVSHAAVELGRRVLGNLAGRRAMVIGVGEMGQLVAKSLADHGVADLAVCNRTEEGARELAYAIGGRVVPWVDLAGALVTTDIVISATGSIEPILTAAYLEPVIKQRDGRPLLMIDIAVPRDIEPAVGDLPGVHLRDLDALHDLRSANLRERADEIPLVEAIVEEQLTSFLNWHRGRNVTPVIRELRSRMDSIRAQEVDKALRRLGHLEERDRQIVLALSHAIANKLLHTPVTRLKESEAQEDYARAVADLFDLNRN</sequence>
<feature type="domain" description="Tetrapyrrole biosynthesis glutamyl-tRNA reductase dimerisation" evidence="15">
    <location>
        <begin position="318"/>
        <end position="413"/>
    </location>
</feature>
<dbReference type="AlphaFoldDB" id="I4EDT6"/>
<dbReference type="EMBL" id="CAGS01000068">
    <property type="protein sequence ID" value="CCF82848.1"/>
    <property type="molecule type" value="Genomic_DNA"/>
</dbReference>
<keyword evidence="19" id="KW-1185">Reference proteome</keyword>
<dbReference type="SUPFAM" id="SSF69075">
    <property type="entry name" value="Glutamyl tRNA-reductase dimerization domain"/>
    <property type="match status" value="1"/>
</dbReference>
<dbReference type="PANTHER" id="PTHR43013">
    <property type="entry name" value="GLUTAMYL-TRNA REDUCTASE"/>
    <property type="match status" value="1"/>
</dbReference>
<comment type="similarity">
    <text evidence="2 9 14">Belongs to the glutamyl-tRNA reductase family.</text>
</comment>
<comment type="pathway">
    <text evidence="1 9 14">Porphyrin-containing compound metabolism; protoporphyrin-IX biosynthesis; 5-aminolevulinate from L-glutamyl-tRNA(Glu): step 1/2.</text>
</comment>
<dbReference type="PANTHER" id="PTHR43013:SF1">
    <property type="entry name" value="GLUTAMYL-TRNA REDUCTASE"/>
    <property type="match status" value="1"/>
</dbReference>
<feature type="binding site" evidence="9 11">
    <location>
        <begin position="111"/>
        <end position="113"/>
    </location>
    <ligand>
        <name>substrate</name>
    </ligand>
</feature>
<evidence type="ECO:0000256" key="14">
    <source>
        <dbReference type="RuleBase" id="RU000584"/>
    </source>
</evidence>
<dbReference type="Pfam" id="PF00745">
    <property type="entry name" value="GlutR_dimer"/>
    <property type="match status" value="1"/>
</dbReference>
<name>I4EDT6_9BACT</name>
<evidence type="ECO:0000256" key="3">
    <source>
        <dbReference type="ARBA" id="ARBA00012970"/>
    </source>
</evidence>
<comment type="caution">
    <text evidence="18">The sequence shown here is derived from an EMBL/GenBank/DDBJ whole genome shotgun (WGS) entry which is preliminary data.</text>
</comment>
<dbReference type="PIRSF" id="PIRSF000445">
    <property type="entry name" value="4pyrrol_synth_GluRdtase"/>
    <property type="match status" value="1"/>
</dbReference>
<comment type="catalytic activity">
    <reaction evidence="7 9 14">
        <text>(S)-4-amino-5-oxopentanoate + tRNA(Glu) + NADP(+) = L-glutamyl-tRNA(Glu) + NADPH + H(+)</text>
        <dbReference type="Rhea" id="RHEA:12344"/>
        <dbReference type="Rhea" id="RHEA-COMP:9663"/>
        <dbReference type="Rhea" id="RHEA-COMP:9680"/>
        <dbReference type="ChEBI" id="CHEBI:15378"/>
        <dbReference type="ChEBI" id="CHEBI:57501"/>
        <dbReference type="ChEBI" id="CHEBI:57783"/>
        <dbReference type="ChEBI" id="CHEBI:58349"/>
        <dbReference type="ChEBI" id="CHEBI:78442"/>
        <dbReference type="ChEBI" id="CHEBI:78520"/>
        <dbReference type="EC" id="1.2.1.70"/>
    </reaction>
</comment>
<dbReference type="InterPro" id="IPR015895">
    <property type="entry name" value="4pyrrol_synth_GluRdtase_N"/>
</dbReference>
<evidence type="ECO:0000259" key="17">
    <source>
        <dbReference type="Pfam" id="PF05201"/>
    </source>
</evidence>
<dbReference type="SUPFAM" id="SSF51735">
    <property type="entry name" value="NAD(P)-binding Rossmann-fold domains"/>
    <property type="match status" value="1"/>
</dbReference>
<dbReference type="PROSITE" id="PS00747">
    <property type="entry name" value="GLUTR"/>
    <property type="match status" value="1"/>
</dbReference>
<reference evidence="18 19" key="1">
    <citation type="journal article" date="2012" name="ISME J.">
        <title>Nitrification expanded: discovery, physiology and genomics of a nitrite-oxidizing bacterium from the phylum Chloroflexi.</title>
        <authorList>
            <person name="Sorokin D.Y."/>
            <person name="Lucker S."/>
            <person name="Vejmelkova D."/>
            <person name="Kostrikina N.A."/>
            <person name="Kleerebezem R."/>
            <person name="Rijpstra W.I."/>
            <person name="Damste J.S."/>
            <person name="Le Paslier D."/>
            <person name="Muyzer G."/>
            <person name="Wagner M."/>
            <person name="van Loosdrecht M.C."/>
            <person name="Daims H."/>
        </authorList>
    </citation>
    <scope>NUCLEOTIDE SEQUENCE [LARGE SCALE GENOMIC DNA]</scope>
    <source>
        <strain evidence="19">none</strain>
    </source>
</reference>
<evidence type="ECO:0000259" key="15">
    <source>
        <dbReference type="Pfam" id="PF00745"/>
    </source>
</evidence>
<keyword evidence="5 9" id="KW-0560">Oxidoreductase</keyword>
<dbReference type="FunFam" id="3.30.460.30:FF:000001">
    <property type="entry name" value="Glutamyl-tRNA reductase"/>
    <property type="match status" value="1"/>
</dbReference>
<feature type="binding site" evidence="9 11">
    <location>
        <begin position="47"/>
        <end position="50"/>
    </location>
    <ligand>
        <name>substrate</name>
    </ligand>
</feature>
<comment type="miscellaneous">
    <text evidence="9">During catalysis, the active site Cys acts as a nucleophile attacking the alpha-carbonyl group of tRNA-bound glutamate with the formation of a thioester intermediate between enzyme and glutamate, and the concomitant release of tRNA(Glu). The thioester intermediate is finally reduced by direct hydride transfer from NADPH, to form the product GSA.</text>
</comment>
<dbReference type="CDD" id="cd05213">
    <property type="entry name" value="NAD_bind_Glutamyl_tRNA_reduct"/>
    <property type="match status" value="1"/>
</dbReference>
<evidence type="ECO:0000256" key="2">
    <source>
        <dbReference type="ARBA" id="ARBA00005916"/>
    </source>
</evidence>
<evidence type="ECO:0000313" key="18">
    <source>
        <dbReference type="EMBL" id="CCF82848.1"/>
    </source>
</evidence>
<organism evidence="18 19">
    <name type="scientific">Nitrolancea hollandica Lb</name>
    <dbReference type="NCBI Taxonomy" id="1129897"/>
    <lineage>
        <taxon>Bacteria</taxon>
        <taxon>Pseudomonadati</taxon>
        <taxon>Thermomicrobiota</taxon>
        <taxon>Thermomicrobia</taxon>
        <taxon>Sphaerobacterales</taxon>
        <taxon>Sphaerobacterineae</taxon>
        <taxon>Sphaerobacteraceae</taxon>
        <taxon>Nitrolancea</taxon>
    </lineage>
</organism>
<evidence type="ECO:0000256" key="9">
    <source>
        <dbReference type="HAMAP-Rule" id="MF_00087"/>
    </source>
</evidence>
<keyword evidence="4 9" id="KW-0521">NADP</keyword>
<feature type="site" description="Important for activity" evidence="9 13">
    <location>
        <position position="96"/>
    </location>
</feature>
<dbReference type="NCBIfam" id="TIGR01035">
    <property type="entry name" value="hemA"/>
    <property type="match status" value="1"/>
</dbReference>
<evidence type="ECO:0000256" key="4">
    <source>
        <dbReference type="ARBA" id="ARBA00022857"/>
    </source>
</evidence>
<dbReference type="RefSeq" id="WP_008475322.1">
    <property type="nucleotide sequence ID" value="NZ_CAGS01000068.1"/>
</dbReference>
<dbReference type="SUPFAM" id="SSF69742">
    <property type="entry name" value="Glutamyl tRNA-reductase catalytic, N-terminal domain"/>
    <property type="match status" value="1"/>
</dbReference>
<evidence type="ECO:0000256" key="11">
    <source>
        <dbReference type="PIRSR" id="PIRSR000445-2"/>
    </source>
</evidence>
<dbReference type="InterPro" id="IPR018214">
    <property type="entry name" value="GluRdtase_CS"/>
</dbReference>
<evidence type="ECO:0000256" key="7">
    <source>
        <dbReference type="ARBA" id="ARBA00047464"/>
    </source>
</evidence>
<proteinExistence type="inferred from homology"/>
<evidence type="ECO:0000256" key="6">
    <source>
        <dbReference type="ARBA" id="ARBA00023244"/>
    </source>
</evidence>